<evidence type="ECO:0000313" key="1">
    <source>
        <dbReference type="EMBL" id="KTQ97553.1"/>
    </source>
</evidence>
<dbReference type="InterPro" id="IPR035069">
    <property type="entry name" value="TTHA1013/TTHA0281-like"/>
</dbReference>
<dbReference type="Proteomes" id="UP000078272">
    <property type="component" value="Unassembled WGS sequence"/>
</dbReference>
<protein>
    <submittedName>
        <fullName evidence="1">DNA repair protein</fullName>
    </submittedName>
</protein>
<organism evidence="1 2">
    <name type="scientific">Aureimonas ureilytica</name>
    <dbReference type="NCBI Taxonomy" id="401562"/>
    <lineage>
        <taxon>Bacteria</taxon>
        <taxon>Pseudomonadati</taxon>
        <taxon>Pseudomonadota</taxon>
        <taxon>Alphaproteobacteria</taxon>
        <taxon>Hyphomicrobiales</taxon>
        <taxon>Aurantimonadaceae</taxon>
        <taxon>Aureimonas</taxon>
    </lineage>
</organism>
<reference evidence="1 2" key="1">
    <citation type="journal article" date="2016" name="Front. Microbiol.">
        <title>Genomic Resource of Rice Seed Associated Bacteria.</title>
        <authorList>
            <person name="Midha S."/>
            <person name="Bansal K."/>
            <person name="Sharma S."/>
            <person name="Kumar N."/>
            <person name="Patil P.P."/>
            <person name="Chaudhry V."/>
            <person name="Patil P.B."/>
        </authorList>
    </citation>
    <scope>NUCLEOTIDE SEQUENCE [LARGE SCALE GENOMIC DNA]</scope>
    <source>
        <strain evidence="1 2">NS226</strain>
    </source>
</reference>
<name>A0A175REG0_9HYPH</name>
<dbReference type="EMBL" id="LDPZ01000007">
    <property type="protein sequence ID" value="KTQ97553.1"/>
    <property type="molecule type" value="Genomic_DNA"/>
</dbReference>
<dbReference type="SUPFAM" id="SSF143100">
    <property type="entry name" value="TTHA1013/TTHA0281-like"/>
    <property type="match status" value="1"/>
</dbReference>
<dbReference type="AlphaFoldDB" id="A0A175REG0"/>
<comment type="caution">
    <text evidence="1">The sequence shown here is derived from an EMBL/GenBank/DDBJ whole genome shotgun (WGS) entry which is preliminary data.</text>
</comment>
<accession>A0A175REG0</accession>
<dbReference type="RefSeq" id="WP_058633930.1">
    <property type="nucleotide sequence ID" value="NZ_LDPZ01000007.1"/>
</dbReference>
<dbReference type="OrthoDB" id="5297106at2"/>
<sequence length="75" mass="8249">MTSIVDIDGERAMVIFDPETRTFRGEFINLNGGADFYADSLPSLLTEGRNSLATFLEVCAENGIDPKRPTDAPIR</sequence>
<dbReference type="PATRIC" id="fig|401562.3.peg.4701"/>
<gene>
    <name evidence="1" type="ORF">NS226_04195</name>
</gene>
<evidence type="ECO:0000313" key="2">
    <source>
        <dbReference type="Proteomes" id="UP000078272"/>
    </source>
</evidence>
<proteinExistence type="predicted"/>